<dbReference type="SUPFAM" id="SSF52540">
    <property type="entry name" value="P-loop containing nucleoside triphosphate hydrolases"/>
    <property type="match status" value="1"/>
</dbReference>
<reference evidence="6 7" key="1">
    <citation type="submission" date="2023-07" db="EMBL/GenBank/DDBJ databases">
        <title>Comparative genomics of wheat-associated soil bacteria to identify genetic determinants of phenazine resistance.</title>
        <authorList>
            <person name="Mouncey N."/>
        </authorList>
    </citation>
    <scope>NUCLEOTIDE SEQUENCE [LARGE SCALE GENOMIC DNA]</scope>
    <source>
        <strain evidence="6 7">W2I16</strain>
    </source>
</reference>
<protein>
    <submittedName>
        <fullName evidence="6">Signal recognition particle receptor subunit beta</fullName>
    </submittedName>
</protein>
<evidence type="ECO:0000256" key="3">
    <source>
        <dbReference type="ARBA" id="ARBA00022801"/>
    </source>
</evidence>
<dbReference type="Pfam" id="PF03029">
    <property type="entry name" value="ATP_bind_1"/>
    <property type="match status" value="1"/>
</dbReference>
<keyword evidence="3" id="KW-0378">Hydrolase</keyword>
<evidence type="ECO:0000313" key="6">
    <source>
        <dbReference type="EMBL" id="MDQ0934568.1"/>
    </source>
</evidence>
<name>A0ABU0RRF9_9ACTN</name>
<dbReference type="EMBL" id="JAUSZS010000004">
    <property type="protein sequence ID" value="MDQ0934568.1"/>
    <property type="molecule type" value="Genomic_DNA"/>
</dbReference>
<keyword evidence="6" id="KW-0675">Receptor</keyword>
<gene>
    <name evidence="6" type="ORF">QFZ49_004508</name>
</gene>
<dbReference type="CDD" id="cd00882">
    <property type="entry name" value="Ras_like_GTPase"/>
    <property type="match status" value="1"/>
</dbReference>
<comment type="caution">
    <text evidence="6">The sequence shown here is derived from an EMBL/GenBank/DDBJ whole genome shotgun (WGS) entry which is preliminary data.</text>
</comment>
<keyword evidence="2" id="KW-0547">Nucleotide-binding</keyword>
<proteinExistence type="inferred from homology"/>
<evidence type="ECO:0000256" key="2">
    <source>
        <dbReference type="ARBA" id="ARBA00022741"/>
    </source>
</evidence>
<keyword evidence="7" id="KW-1185">Reference proteome</keyword>
<keyword evidence="4" id="KW-0342">GTP-binding</keyword>
<sequence length="235" mass="25788">MVSATSDPAEAADPDPGPAPDLDSARRPPLRASADNGLKIVVVGGFGAGKTTLVRSVSEIRPLSTEETMTRAGETVDDVSAVRDKNATTVAFDFGRVTLDAHNVLYLFGAPGQERFWFLWDRLFAGALGAVVLVDTRRLDDSWYAIDRLERHGTPFVVARNDFGGPDFAPQAVRDALDLDPDVPLVHCDARLRSSSKRALIALVEHAKHRYLHFRSRSYDGQVPVLDELNKELPR</sequence>
<dbReference type="PANTHER" id="PTHR42708">
    <property type="entry name" value="ATP/GTP-BINDING PROTEIN-RELATED"/>
    <property type="match status" value="1"/>
</dbReference>
<dbReference type="Gene3D" id="3.40.50.300">
    <property type="entry name" value="P-loop containing nucleotide triphosphate hydrolases"/>
    <property type="match status" value="1"/>
</dbReference>
<evidence type="ECO:0000256" key="4">
    <source>
        <dbReference type="ARBA" id="ARBA00023134"/>
    </source>
</evidence>
<accession>A0ABU0RRF9</accession>
<dbReference type="InterPro" id="IPR004130">
    <property type="entry name" value="Gpn"/>
</dbReference>
<comment type="similarity">
    <text evidence="1">Belongs to the GPN-loop GTPase family.</text>
</comment>
<evidence type="ECO:0000256" key="1">
    <source>
        <dbReference type="ARBA" id="ARBA00005290"/>
    </source>
</evidence>
<feature type="region of interest" description="Disordered" evidence="5">
    <location>
        <begin position="1"/>
        <end position="31"/>
    </location>
</feature>
<dbReference type="Proteomes" id="UP001223072">
    <property type="component" value="Unassembled WGS sequence"/>
</dbReference>
<dbReference type="InterPro" id="IPR052705">
    <property type="entry name" value="Gliding_Motility_GTPase"/>
</dbReference>
<organism evidence="6 7">
    <name type="scientific">Streptomyces turgidiscabies</name>
    <dbReference type="NCBI Taxonomy" id="85558"/>
    <lineage>
        <taxon>Bacteria</taxon>
        <taxon>Bacillati</taxon>
        <taxon>Actinomycetota</taxon>
        <taxon>Actinomycetes</taxon>
        <taxon>Kitasatosporales</taxon>
        <taxon>Streptomycetaceae</taxon>
        <taxon>Streptomyces</taxon>
    </lineage>
</organism>
<dbReference type="InterPro" id="IPR027417">
    <property type="entry name" value="P-loop_NTPase"/>
</dbReference>
<dbReference type="PANTHER" id="PTHR42708:SF1">
    <property type="entry name" value="GLIDING MOTILITY PROTEIN MGLA"/>
    <property type="match status" value="1"/>
</dbReference>
<evidence type="ECO:0000256" key="5">
    <source>
        <dbReference type="SAM" id="MobiDB-lite"/>
    </source>
</evidence>
<evidence type="ECO:0000313" key="7">
    <source>
        <dbReference type="Proteomes" id="UP001223072"/>
    </source>
</evidence>
<dbReference type="RefSeq" id="WP_373431210.1">
    <property type="nucleotide sequence ID" value="NZ_JAUSZS010000004.1"/>
</dbReference>